<dbReference type="AlphaFoldDB" id="A0AA40EWR3"/>
<feature type="compositionally biased region" description="Basic and acidic residues" evidence="1">
    <location>
        <begin position="83"/>
        <end position="112"/>
    </location>
</feature>
<feature type="non-terminal residue" evidence="2">
    <location>
        <position position="120"/>
    </location>
</feature>
<dbReference type="Proteomes" id="UP001172155">
    <property type="component" value="Unassembled WGS sequence"/>
</dbReference>
<evidence type="ECO:0000313" key="3">
    <source>
        <dbReference type="Proteomes" id="UP001172155"/>
    </source>
</evidence>
<name>A0AA40EWR3_9PEZI</name>
<reference evidence="2" key="1">
    <citation type="submission" date="2023-06" db="EMBL/GenBank/DDBJ databases">
        <title>Genome-scale phylogeny and comparative genomics of the fungal order Sordariales.</title>
        <authorList>
            <consortium name="Lawrence Berkeley National Laboratory"/>
            <person name="Hensen N."/>
            <person name="Bonometti L."/>
            <person name="Westerberg I."/>
            <person name="Brannstrom I.O."/>
            <person name="Guillou S."/>
            <person name="Cros-Aarteil S."/>
            <person name="Calhoun S."/>
            <person name="Haridas S."/>
            <person name="Kuo A."/>
            <person name="Mondo S."/>
            <person name="Pangilinan J."/>
            <person name="Riley R."/>
            <person name="LaButti K."/>
            <person name="Andreopoulos B."/>
            <person name="Lipzen A."/>
            <person name="Chen C."/>
            <person name="Yanf M."/>
            <person name="Daum C."/>
            <person name="Ng V."/>
            <person name="Clum A."/>
            <person name="Steindorff A."/>
            <person name="Ohm R."/>
            <person name="Martin F."/>
            <person name="Silar P."/>
            <person name="Natvig D."/>
            <person name="Lalanne C."/>
            <person name="Gautier V."/>
            <person name="Ament-velasquez S.L."/>
            <person name="Kruys A."/>
            <person name="Hutchinson M.I."/>
            <person name="Powell A.J."/>
            <person name="Barry K."/>
            <person name="Miller A.N."/>
            <person name="Grigoriev I.V."/>
            <person name="Debuchy R."/>
            <person name="Gladieux P."/>
            <person name="Thoren M.H."/>
            <person name="Johannesson H."/>
        </authorList>
    </citation>
    <scope>NUCLEOTIDE SEQUENCE</scope>
    <source>
        <strain evidence="2">SMH3187-1</strain>
    </source>
</reference>
<evidence type="ECO:0000313" key="2">
    <source>
        <dbReference type="EMBL" id="KAK0746988.1"/>
    </source>
</evidence>
<keyword evidence="3" id="KW-1185">Reference proteome</keyword>
<feature type="region of interest" description="Disordered" evidence="1">
    <location>
        <begin position="1"/>
        <end position="120"/>
    </location>
</feature>
<accession>A0AA40EWR3</accession>
<comment type="caution">
    <text evidence="2">The sequence shown here is derived from an EMBL/GenBank/DDBJ whole genome shotgun (WGS) entry which is preliminary data.</text>
</comment>
<evidence type="ECO:0000256" key="1">
    <source>
        <dbReference type="SAM" id="MobiDB-lite"/>
    </source>
</evidence>
<protein>
    <submittedName>
        <fullName evidence="2">Uncharacterized protein</fullName>
    </submittedName>
</protein>
<sequence>TSAPKSAERASAQSGGARSIDAKEEAETDHSTPTAPIPDALASDSGARGRTGGGPALEASHAAPARPKIYNASVHGGTASLTDEQKAEVDRHNDEFEQKHGRAPKAKEDKVNKSFWAGTG</sequence>
<dbReference type="EMBL" id="JAUKUD010000004">
    <property type="protein sequence ID" value="KAK0746988.1"/>
    <property type="molecule type" value="Genomic_DNA"/>
</dbReference>
<feature type="non-terminal residue" evidence="2">
    <location>
        <position position="1"/>
    </location>
</feature>
<gene>
    <name evidence="2" type="ORF">B0T18DRAFT_286675</name>
</gene>
<organism evidence="2 3">
    <name type="scientific">Schizothecium vesticola</name>
    <dbReference type="NCBI Taxonomy" id="314040"/>
    <lineage>
        <taxon>Eukaryota</taxon>
        <taxon>Fungi</taxon>
        <taxon>Dikarya</taxon>
        <taxon>Ascomycota</taxon>
        <taxon>Pezizomycotina</taxon>
        <taxon>Sordariomycetes</taxon>
        <taxon>Sordariomycetidae</taxon>
        <taxon>Sordariales</taxon>
        <taxon>Schizotheciaceae</taxon>
        <taxon>Schizothecium</taxon>
    </lineage>
</organism>
<proteinExistence type="predicted"/>
<feature type="compositionally biased region" description="Basic and acidic residues" evidence="1">
    <location>
        <begin position="20"/>
        <end position="30"/>
    </location>
</feature>